<comment type="subcellular location">
    <subcellularLocation>
        <location evidence="1">Membrane</location>
        <topology evidence="1">Multi-pass membrane protein</topology>
    </subcellularLocation>
</comment>
<evidence type="ECO:0000313" key="4">
    <source>
        <dbReference type="EMBL" id="MDM5147576.1"/>
    </source>
</evidence>
<name>A0ABT7QLH7_9GAMM</name>
<accession>A0ABT7QLH7</accession>
<dbReference type="Proteomes" id="UP001168167">
    <property type="component" value="Unassembled WGS sequence"/>
</dbReference>
<comment type="caution">
    <text evidence="4">The sequence shown here is derived from an EMBL/GenBank/DDBJ whole genome shotgun (WGS) entry which is preliminary data.</text>
</comment>
<keyword evidence="2" id="KW-1133">Transmembrane helix</keyword>
<feature type="transmembrane region" description="Helical" evidence="2">
    <location>
        <begin position="149"/>
        <end position="170"/>
    </location>
</feature>
<evidence type="ECO:0000256" key="2">
    <source>
        <dbReference type="SAM" id="Phobius"/>
    </source>
</evidence>
<organism evidence="4 5">
    <name type="scientific">Candidatus Doriopsillibacter californiensis</name>
    <dbReference type="NCBI Taxonomy" id="2970740"/>
    <lineage>
        <taxon>Bacteria</taxon>
        <taxon>Pseudomonadati</taxon>
        <taxon>Pseudomonadota</taxon>
        <taxon>Gammaproteobacteria</taxon>
        <taxon>Candidatus Tethybacterales</taxon>
        <taxon>Candidatus Persebacteraceae</taxon>
        <taxon>Candidatus Doriopsillibacter</taxon>
    </lineage>
</organism>
<feature type="transmembrane region" description="Helical" evidence="2">
    <location>
        <begin position="182"/>
        <end position="204"/>
    </location>
</feature>
<dbReference type="Pfam" id="PF02096">
    <property type="entry name" value="60KD_IMP"/>
    <property type="match status" value="1"/>
</dbReference>
<evidence type="ECO:0000313" key="5">
    <source>
        <dbReference type="Proteomes" id="UP001168167"/>
    </source>
</evidence>
<feature type="domain" description="Membrane insertase YidC/Oxa/ALB C-terminal" evidence="3">
    <location>
        <begin position="60"/>
        <end position="209"/>
    </location>
</feature>
<comment type="similarity">
    <text evidence="1">Belongs to the OXA1/ALB3/YidC family.</text>
</comment>
<dbReference type="EMBL" id="JANQAO010000002">
    <property type="protein sequence ID" value="MDM5147576.1"/>
    <property type="molecule type" value="Genomic_DNA"/>
</dbReference>
<dbReference type="InterPro" id="IPR028055">
    <property type="entry name" value="YidC/Oxa/ALB_C"/>
</dbReference>
<evidence type="ECO:0000259" key="3">
    <source>
        <dbReference type="Pfam" id="PF02096"/>
    </source>
</evidence>
<keyword evidence="5" id="KW-1185">Reference proteome</keyword>
<reference evidence="4" key="2">
    <citation type="journal article" date="2023" name="Microbiome">
        <title>Synthase-selected sorting approach identifies a beta-lactone synthase in a nudibranch symbiotic bacterium.</title>
        <authorList>
            <person name="Dzunkova M."/>
            <person name="La Clair J.J."/>
            <person name="Tyml T."/>
            <person name="Doud D."/>
            <person name="Schulz F."/>
            <person name="Piquer-Esteban S."/>
            <person name="Porcel Sanchis D."/>
            <person name="Osborn A."/>
            <person name="Robinson D."/>
            <person name="Louie K.B."/>
            <person name="Bowen B.P."/>
            <person name="Bowers R.M."/>
            <person name="Lee J."/>
            <person name="Arnau V."/>
            <person name="Diaz-Villanueva W."/>
            <person name="Stepanauskas R."/>
            <person name="Gosliner T."/>
            <person name="Date S.V."/>
            <person name="Northen T.R."/>
            <person name="Cheng J.F."/>
            <person name="Burkart M.D."/>
            <person name="Woyke T."/>
        </authorList>
    </citation>
    <scope>NUCLEOTIDE SEQUENCE</scope>
    <source>
        <strain evidence="4">Df01</strain>
    </source>
</reference>
<evidence type="ECO:0000256" key="1">
    <source>
        <dbReference type="RuleBase" id="RU003945"/>
    </source>
</evidence>
<reference evidence="4" key="1">
    <citation type="submission" date="2022-08" db="EMBL/GenBank/DDBJ databases">
        <authorList>
            <person name="Dzunkova M."/>
            <person name="La Clair J."/>
            <person name="Tyml T."/>
            <person name="Doud D."/>
            <person name="Schulz F."/>
            <person name="Piquer S."/>
            <person name="Porcel Sanchis D."/>
            <person name="Osborn A."/>
            <person name="Robinson D."/>
            <person name="Louie K.B."/>
            <person name="Bowen B.P."/>
            <person name="Bowers R."/>
            <person name="Lee J."/>
            <person name="Arnau Llombart V."/>
            <person name="Diaz Villanueva W."/>
            <person name="Gosliner T."/>
            <person name="Northen T."/>
            <person name="Cheng J.-F."/>
            <person name="Burkart M.D."/>
            <person name="Woyke T."/>
        </authorList>
    </citation>
    <scope>NUCLEOTIDE SEQUENCE</scope>
    <source>
        <strain evidence="4">Df01</strain>
    </source>
</reference>
<protein>
    <submittedName>
        <fullName evidence="4">YidC/Oxa1 family membrane protein insertase</fullName>
    </submittedName>
</protein>
<feature type="transmembrane region" description="Helical" evidence="2">
    <location>
        <begin position="20"/>
        <end position="43"/>
    </location>
</feature>
<sequence length="217" mass="24458">MDILRVPLWPITFLMEKIFAMYADFSGSVGVGVLLLAATFAIISRPIQQYGRRLEVRIAEKNRRAREDISALDSTLKGEKFFEATDAIYLHHGFHPAYNILSGASFLFQLPFLISAVLLFIDGDTLQGKSFGMIADLSLPDDFLSMGDIAVNLLPFMVLLWSVADAYFFYADNLAAQRKFMFIAVVIFMLIYSMPSGLVLYWLALSMCTSFFNKLAR</sequence>
<keyword evidence="1 2" id="KW-0812">Transmembrane</keyword>
<proteinExistence type="inferred from homology"/>
<feature type="transmembrane region" description="Helical" evidence="2">
    <location>
        <begin position="100"/>
        <end position="121"/>
    </location>
</feature>
<keyword evidence="2" id="KW-0472">Membrane</keyword>
<gene>
    <name evidence="4" type="ORF">NQX30_04225</name>
</gene>